<evidence type="ECO:0000259" key="2">
    <source>
        <dbReference type="Pfam" id="PF23493"/>
    </source>
</evidence>
<evidence type="ECO:0000259" key="3">
    <source>
        <dbReference type="Pfam" id="PF23494"/>
    </source>
</evidence>
<dbReference type="Pfam" id="PF23493">
    <property type="entry name" value="CysS_C"/>
    <property type="match status" value="1"/>
</dbReference>
<evidence type="ECO:0000256" key="1">
    <source>
        <dbReference type="SAM" id="Phobius"/>
    </source>
</evidence>
<feature type="domain" description="Cysteinyl-tRNA ligase anticodon binding" evidence="2">
    <location>
        <begin position="170"/>
        <end position="219"/>
    </location>
</feature>
<dbReference type="EMBL" id="FOTB01000003">
    <property type="protein sequence ID" value="SFK75249.1"/>
    <property type="molecule type" value="Genomic_DNA"/>
</dbReference>
<reference evidence="4 6" key="1">
    <citation type="journal article" date="2015" name="Int. J. Syst. Evol. Microbiol.">
        <title>Complete genome sequence of Salinicoccus halodurans H3B36, isolated from the Qaidam Basin in China.</title>
        <authorList>
            <person name="Jiang K."/>
            <person name="Xue Y."/>
            <person name="Ma Y."/>
        </authorList>
    </citation>
    <scope>NUCLEOTIDE SEQUENCE [LARGE SCALE GENOMIC DNA]</scope>
    <source>
        <strain evidence="4 6">H3B36</strain>
    </source>
</reference>
<dbReference type="OrthoDB" id="5145029at2"/>
<evidence type="ECO:0000313" key="5">
    <source>
        <dbReference type="EMBL" id="SFK75249.1"/>
    </source>
</evidence>
<evidence type="ECO:0000313" key="6">
    <source>
        <dbReference type="Proteomes" id="UP000034029"/>
    </source>
</evidence>
<reference evidence="5 7" key="3">
    <citation type="submission" date="2016-10" db="EMBL/GenBank/DDBJ databases">
        <authorList>
            <person name="Varghese N."/>
            <person name="Submissions S."/>
        </authorList>
    </citation>
    <scope>NUCLEOTIDE SEQUENCE [LARGE SCALE GENOMIC DNA]</scope>
    <source>
        <strain evidence="5 7">CGMCC 1.6501</strain>
    </source>
</reference>
<keyword evidence="1" id="KW-1133">Transmembrane helix</keyword>
<dbReference type="InterPro" id="IPR056411">
    <property type="entry name" value="CysS_C"/>
</dbReference>
<reference evidence="6" key="2">
    <citation type="submission" date="2015-04" db="EMBL/GenBank/DDBJ databases">
        <title>Complete genome sequence of Salinicoccus halodurans strain H3B36, isolated from the Qaidam basin of China.</title>
        <authorList>
            <person name="Ma Y."/>
            <person name="Jiang K."/>
            <person name="Xue Y."/>
        </authorList>
    </citation>
    <scope>NUCLEOTIDE SEQUENCE [LARGE SCALE GENOMIC DNA]</scope>
    <source>
        <strain evidence="6">H3B36</strain>
    </source>
</reference>
<dbReference type="AlphaFoldDB" id="A0A0F7HIN5"/>
<protein>
    <recommendedName>
        <fullName evidence="8">50S ribosomal protein L29</fullName>
    </recommendedName>
</protein>
<organism evidence="5 7">
    <name type="scientific">Salinicoccus halodurans</name>
    <dbReference type="NCBI Taxonomy" id="407035"/>
    <lineage>
        <taxon>Bacteria</taxon>
        <taxon>Bacillati</taxon>
        <taxon>Bacillota</taxon>
        <taxon>Bacilli</taxon>
        <taxon>Bacillales</taxon>
        <taxon>Staphylococcaceae</taxon>
        <taxon>Salinicoccus</taxon>
    </lineage>
</organism>
<dbReference type="EMBL" id="CP011366">
    <property type="protein sequence ID" value="AKG72861.1"/>
    <property type="molecule type" value="Genomic_DNA"/>
</dbReference>
<evidence type="ECO:0000313" key="4">
    <source>
        <dbReference type="EMBL" id="AKG72861.1"/>
    </source>
</evidence>
<keyword evidence="1" id="KW-0812">Transmembrane</keyword>
<dbReference type="Proteomes" id="UP000183090">
    <property type="component" value="Unassembled WGS sequence"/>
</dbReference>
<dbReference type="InterPro" id="IPR057798">
    <property type="entry name" value="PH_YqeB"/>
</dbReference>
<feature type="transmembrane region" description="Helical" evidence="1">
    <location>
        <begin position="15"/>
        <end position="38"/>
    </location>
</feature>
<feature type="transmembrane region" description="Helical" evidence="1">
    <location>
        <begin position="58"/>
        <end position="80"/>
    </location>
</feature>
<dbReference type="KEGG" id="shv:AAT16_00660"/>
<feature type="domain" description="YqeB PH" evidence="3">
    <location>
        <begin position="6"/>
        <end position="152"/>
    </location>
</feature>
<evidence type="ECO:0008006" key="8">
    <source>
        <dbReference type="Google" id="ProtNLM"/>
    </source>
</evidence>
<keyword evidence="1" id="KW-0472">Membrane</keyword>
<gene>
    <name evidence="4" type="ORF">AAT16_00660</name>
    <name evidence="5" type="ORF">SAMN05216235_1499</name>
</gene>
<name>A0A0F7HIN5_9STAP</name>
<dbReference type="RefSeq" id="WP_046789057.1">
    <property type="nucleotide sequence ID" value="NZ_CP011366.1"/>
</dbReference>
<evidence type="ECO:0000313" key="7">
    <source>
        <dbReference type="Proteomes" id="UP000183090"/>
    </source>
</evidence>
<keyword evidence="6" id="KW-1185">Reference proteome</keyword>
<dbReference type="Pfam" id="PF23494">
    <property type="entry name" value="bPH_10"/>
    <property type="match status" value="1"/>
</dbReference>
<sequence>MSNEKLGLNTIEKTLVVAIPIILSIVSYFLPSLLLLIQEIPFLSDNQLVNFITGLESAWIRWVLAGIGFIAGILLSLYIYTEILKIEVYRDYILIDIFDKKTKILKSDIESIFKEKKKLVIIDINGLEFLRENTDYSPGRLKDVFQKYHYPWVKNDPHSGEFFEWSTDHTDLNERANDILYNRRQAMRADEEKTVKNLRQDLMEIGIVVKDKGDRQYVRITDRQ</sequence>
<dbReference type="Proteomes" id="UP000034029">
    <property type="component" value="Chromosome"/>
</dbReference>
<proteinExistence type="predicted"/>
<accession>A0A0F7HIN5</accession>